<evidence type="ECO:0000256" key="6">
    <source>
        <dbReference type="ARBA" id="ARBA00023306"/>
    </source>
</evidence>
<dbReference type="InterPro" id="IPR006776">
    <property type="entry name" value="SsgB"/>
</dbReference>
<comment type="caution">
    <text evidence="7">The sequence shown here is derived from an EMBL/GenBank/DDBJ whole genome shotgun (WGS) entry which is preliminary data.</text>
</comment>
<keyword evidence="3" id="KW-0132">Cell division</keyword>
<sequence>MSAAPLTVEQVVEARLFVSAHRTAPLHVTLRYRSDDPLAVRMVFPAEFSLDGDELPEPPPEIEWVFARQLLAAGLDLPSGVGDVHIRPAVGRWTMVELRAAEGVALLQFGASDLRRFVWESYRTVPEGFEGQYLDADRALSELLG</sequence>
<dbReference type="InterPro" id="IPR038658">
    <property type="entry name" value="SsgB_sf"/>
</dbReference>
<keyword evidence="5" id="KW-0717">Septation</keyword>
<dbReference type="EMBL" id="JBHTAJ010000031">
    <property type="protein sequence ID" value="MFC7181391.1"/>
    <property type="molecule type" value="Genomic_DNA"/>
</dbReference>
<keyword evidence="8" id="KW-1185">Reference proteome</keyword>
<dbReference type="Gene3D" id="2.30.31.20">
    <property type="entry name" value="Sporulation-specific cell division protein SsgB"/>
    <property type="match status" value="1"/>
</dbReference>
<keyword evidence="4" id="KW-0749">Sporulation</keyword>
<dbReference type="RefSeq" id="WP_100889988.1">
    <property type="nucleotide sequence ID" value="NZ_BAABKV010000001.1"/>
</dbReference>
<evidence type="ECO:0000313" key="7">
    <source>
        <dbReference type="EMBL" id="MFC7181391.1"/>
    </source>
</evidence>
<evidence type="ECO:0000256" key="2">
    <source>
        <dbReference type="ARBA" id="ARBA00009323"/>
    </source>
</evidence>
<dbReference type="Proteomes" id="UP001596435">
    <property type="component" value="Unassembled WGS sequence"/>
</dbReference>
<evidence type="ECO:0000313" key="8">
    <source>
        <dbReference type="Proteomes" id="UP001596435"/>
    </source>
</evidence>
<evidence type="ECO:0000256" key="5">
    <source>
        <dbReference type="ARBA" id="ARBA00023210"/>
    </source>
</evidence>
<evidence type="ECO:0000256" key="1">
    <source>
        <dbReference type="ARBA" id="ARBA00004431"/>
    </source>
</evidence>
<accession>A0ABW2FZY3</accession>
<name>A0ABW2FZY3_9ACTN</name>
<evidence type="ECO:0000256" key="4">
    <source>
        <dbReference type="ARBA" id="ARBA00022969"/>
    </source>
</evidence>
<protein>
    <submittedName>
        <fullName evidence="7">SsgA family sporulation/cell division regulator</fullName>
    </submittedName>
</protein>
<dbReference type="Pfam" id="PF04686">
    <property type="entry name" value="SsgA"/>
    <property type="match status" value="1"/>
</dbReference>
<proteinExistence type="inferred from homology"/>
<comment type="subcellular location">
    <subcellularLocation>
        <location evidence="1">Cell septum</location>
    </subcellularLocation>
</comment>
<reference evidence="8" key="1">
    <citation type="journal article" date="2019" name="Int. J. Syst. Evol. Microbiol.">
        <title>The Global Catalogue of Microorganisms (GCM) 10K type strain sequencing project: providing services to taxonomists for standard genome sequencing and annotation.</title>
        <authorList>
            <consortium name="The Broad Institute Genomics Platform"/>
            <consortium name="The Broad Institute Genome Sequencing Center for Infectious Disease"/>
            <person name="Wu L."/>
            <person name="Ma J."/>
        </authorList>
    </citation>
    <scope>NUCLEOTIDE SEQUENCE [LARGE SCALE GENOMIC DNA]</scope>
    <source>
        <strain evidence="8">CGMCC 1.12859</strain>
    </source>
</reference>
<organism evidence="7 8">
    <name type="scientific">Kitasatospora paranensis</name>
    <dbReference type="NCBI Taxonomy" id="258053"/>
    <lineage>
        <taxon>Bacteria</taxon>
        <taxon>Bacillati</taxon>
        <taxon>Actinomycetota</taxon>
        <taxon>Actinomycetes</taxon>
        <taxon>Kitasatosporales</taxon>
        <taxon>Streptomycetaceae</taxon>
        <taxon>Kitasatospora</taxon>
    </lineage>
</organism>
<keyword evidence="6" id="KW-0131">Cell cycle</keyword>
<evidence type="ECO:0000256" key="3">
    <source>
        <dbReference type="ARBA" id="ARBA00022618"/>
    </source>
</evidence>
<comment type="similarity">
    <text evidence="2">Belongs to the SsgA family.</text>
</comment>
<gene>
    <name evidence="7" type="ORF">ACFQMG_17710</name>
</gene>